<name>A0ABR4ND75_9FUNG</name>
<dbReference type="EMBL" id="JADGIZ020000011">
    <property type="protein sequence ID" value="KAL2917475.1"/>
    <property type="molecule type" value="Genomic_DNA"/>
</dbReference>
<feature type="transmembrane region" description="Helical" evidence="1">
    <location>
        <begin position="60"/>
        <end position="84"/>
    </location>
</feature>
<comment type="caution">
    <text evidence="2">The sequence shown here is derived from an EMBL/GenBank/DDBJ whole genome shotgun (WGS) entry which is preliminary data.</text>
</comment>
<sequence length="233" mass="25528">MQSLELRIVFGVLFASRPEDIWTPAAKTRARIAIVVAHFALAWAEYFSGFASLVSTLRTIRIVGLVIHAVLLSLTSTVQAYLVISALLKTSKKISPDDSTARRRRLIFTMCFGSTAQLMAILSFGYVALFLKPNNLESQILYWLNDQFSAACIGIEAVSQTLSLLIMVDLVAGKPVAMGVTLMKRISQVAQRRTLKQEAYNDDSDMVFSAQAPHNTIAIPASTGIQPDTSSNE</sequence>
<organism evidence="2 3">
    <name type="scientific">Polyrhizophydium stewartii</name>
    <dbReference type="NCBI Taxonomy" id="2732419"/>
    <lineage>
        <taxon>Eukaryota</taxon>
        <taxon>Fungi</taxon>
        <taxon>Fungi incertae sedis</taxon>
        <taxon>Chytridiomycota</taxon>
        <taxon>Chytridiomycota incertae sedis</taxon>
        <taxon>Chytridiomycetes</taxon>
        <taxon>Rhizophydiales</taxon>
        <taxon>Rhizophydiales incertae sedis</taxon>
        <taxon>Polyrhizophydium</taxon>
    </lineage>
</organism>
<reference evidence="2 3" key="1">
    <citation type="submission" date="2023-09" db="EMBL/GenBank/DDBJ databases">
        <title>Pangenome analysis of Batrachochytrium dendrobatidis and related Chytrids.</title>
        <authorList>
            <person name="Yacoub M.N."/>
            <person name="Stajich J.E."/>
            <person name="James T.Y."/>
        </authorList>
    </citation>
    <scope>NUCLEOTIDE SEQUENCE [LARGE SCALE GENOMIC DNA]</scope>
    <source>
        <strain evidence="2 3">JEL0888</strain>
    </source>
</reference>
<feature type="transmembrane region" description="Helical" evidence="1">
    <location>
        <begin position="32"/>
        <end position="54"/>
    </location>
</feature>
<accession>A0ABR4ND75</accession>
<keyword evidence="1" id="KW-1133">Transmembrane helix</keyword>
<protein>
    <submittedName>
        <fullName evidence="2">Uncharacterized protein</fullName>
    </submittedName>
</protein>
<feature type="transmembrane region" description="Helical" evidence="1">
    <location>
        <begin position="105"/>
        <end position="128"/>
    </location>
</feature>
<evidence type="ECO:0000313" key="2">
    <source>
        <dbReference type="EMBL" id="KAL2917475.1"/>
    </source>
</evidence>
<gene>
    <name evidence="2" type="ORF">HK105_203141</name>
</gene>
<dbReference type="Proteomes" id="UP001527925">
    <property type="component" value="Unassembled WGS sequence"/>
</dbReference>
<evidence type="ECO:0000256" key="1">
    <source>
        <dbReference type="SAM" id="Phobius"/>
    </source>
</evidence>
<keyword evidence="3" id="KW-1185">Reference proteome</keyword>
<evidence type="ECO:0000313" key="3">
    <source>
        <dbReference type="Proteomes" id="UP001527925"/>
    </source>
</evidence>
<keyword evidence="1" id="KW-0812">Transmembrane</keyword>
<keyword evidence="1" id="KW-0472">Membrane</keyword>
<proteinExistence type="predicted"/>